<protein>
    <recommendedName>
        <fullName evidence="1">phosphoglycerol geranylgeranyltransferase</fullName>
        <ecNumber evidence="1">2.5.1.41</ecNumber>
    </recommendedName>
</protein>
<dbReference type="GO" id="GO:0047294">
    <property type="term" value="F:phosphoglycerol geranylgeranyltransferase activity"/>
    <property type="evidence" value="ECO:0007669"/>
    <property type="project" value="UniProtKB-EC"/>
</dbReference>
<dbReference type="NCBIfam" id="TIGR01769">
    <property type="entry name" value="GGGP"/>
    <property type="match status" value="1"/>
</dbReference>
<evidence type="ECO:0000256" key="5">
    <source>
        <dbReference type="ARBA" id="ARBA00022842"/>
    </source>
</evidence>
<gene>
    <name evidence="10" type="ORF">SDC9_181549</name>
</gene>
<keyword evidence="7" id="KW-0594">Phospholipid biosynthesis</keyword>
<organism evidence="10">
    <name type="scientific">bioreactor metagenome</name>
    <dbReference type="NCBI Taxonomy" id="1076179"/>
    <lineage>
        <taxon>unclassified sequences</taxon>
        <taxon>metagenomes</taxon>
        <taxon>ecological metagenomes</taxon>
    </lineage>
</organism>
<dbReference type="EC" id="2.5.1.41" evidence="1"/>
<dbReference type="InterPro" id="IPR039074">
    <property type="entry name" value="GGGP/HepGP_synthase_I"/>
</dbReference>
<dbReference type="GO" id="GO:0005737">
    <property type="term" value="C:cytoplasm"/>
    <property type="evidence" value="ECO:0007669"/>
    <property type="project" value="InterPro"/>
</dbReference>
<keyword evidence="5" id="KW-0460">Magnesium</keyword>
<dbReference type="Gene3D" id="3.20.20.390">
    <property type="entry name" value="FMN-linked oxidoreductases"/>
    <property type="match status" value="1"/>
</dbReference>
<keyword evidence="4" id="KW-0479">Metal-binding</keyword>
<keyword evidence="3 10" id="KW-0808">Transferase</keyword>
<evidence type="ECO:0000256" key="7">
    <source>
        <dbReference type="ARBA" id="ARBA00023209"/>
    </source>
</evidence>
<evidence type="ECO:0000256" key="2">
    <source>
        <dbReference type="ARBA" id="ARBA00022516"/>
    </source>
</evidence>
<evidence type="ECO:0000256" key="4">
    <source>
        <dbReference type="ARBA" id="ARBA00022723"/>
    </source>
</evidence>
<dbReference type="GO" id="GO:0120536">
    <property type="term" value="F:heptaprenylglyceryl phosphate synthase activity"/>
    <property type="evidence" value="ECO:0007669"/>
    <property type="project" value="UniProtKB-ARBA"/>
</dbReference>
<keyword evidence="8" id="KW-1208">Phospholipid metabolism</keyword>
<comment type="caution">
    <text evidence="10">The sequence shown here is derived from an EMBL/GenBank/DDBJ whole genome shotgun (WGS) entry which is preliminary data.</text>
</comment>
<keyword evidence="2" id="KW-0444">Lipid biosynthesis</keyword>
<proteinExistence type="predicted"/>
<evidence type="ECO:0000256" key="9">
    <source>
        <dbReference type="ARBA" id="ARBA00047288"/>
    </source>
</evidence>
<name>A0A645H4W3_9ZZZZ</name>
<evidence type="ECO:0000256" key="8">
    <source>
        <dbReference type="ARBA" id="ARBA00023264"/>
    </source>
</evidence>
<dbReference type="PANTHER" id="PTHR40029:SF2">
    <property type="entry name" value="HEPTAPRENYLGLYCERYL PHOSPHATE SYNTHASE"/>
    <property type="match status" value="1"/>
</dbReference>
<reference evidence="10" key="1">
    <citation type="submission" date="2019-08" db="EMBL/GenBank/DDBJ databases">
        <authorList>
            <person name="Kucharzyk K."/>
            <person name="Murdoch R.W."/>
            <person name="Higgins S."/>
            <person name="Loffler F."/>
        </authorList>
    </citation>
    <scope>NUCLEOTIDE SEQUENCE</scope>
</reference>
<sequence length="199" mass="20769">MIGGSTGVTQENLDATAVAIKKATGLPIIFFPGGPQALSAHCDAIFFMSMINSTDLNYVMKAQIHTSLAVKKLGIEPISMGYIVVEPGMKVGEVGKADLVKRDDLKKAMSCALASEYLGMSFVYLEAGSGADRPVPPEMIKAVKGILSVPLIVGGGIRSPEAAKAAREAGADMIVTGTFLERCNDNGLLNQVVKASKGP</sequence>
<evidence type="ECO:0000256" key="6">
    <source>
        <dbReference type="ARBA" id="ARBA00023098"/>
    </source>
</evidence>
<dbReference type="InterPro" id="IPR010946">
    <property type="entry name" value="GGGP_synth"/>
</dbReference>
<evidence type="ECO:0000313" key="10">
    <source>
        <dbReference type="EMBL" id="MPN34057.1"/>
    </source>
</evidence>
<dbReference type="NCBIfam" id="TIGR01768">
    <property type="entry name" value="GGGP-family"/>
    <property type="match status" value="1"/>
</dbReference>
<dbReference type="EMBL" id="VSSQ01086893">
    <property type="protein sequence ID" value="MPN34057.1"/>
    <property type="molecule type" value="Genomic_DNA"/>
</dbReference>
<dbReference type="NCBIfam" id="NF003198">
    <property type="entry name" value="PRK04169.1-2"/>
    <property type="match status" value="1"/>
</dbReference>
<dbReference type="CDD" id="cd02812">
    <property type="entry name" value="PcrB_like"/>
    <property type="match status" value="1"/>
</dbReference>
<comment type="catalytic activity">
    <reaction evidence="9">
        <text>sn-glycerol 1-phosphate + (2E,6E,10E)-geranylgeranyl diphosphate = sn-3-O-(geranylgeranyl)glycerol 1-phosphate + diphosphate</text>
        <dbReference type="Rhea" id="RHEA:23404"/>
        <dbReference type="ChEBI" id="CHEBI:33019"/>
        <dbReference type="ChEBI" id="CHEBI:57677"/>
        <dbReference type="ChEBI" id="CHEBI:57685"/>
        <dbReference type="ChEBI" id="CHEBI:58756"/>
        <dbReference type="EC" id="2.5.1.41"/>
    </reaction>
</comment>
<dbReference type="AlphaFoldDB" id="A0A645H4W3"/>
<dbReference type="SUPFAM" id="SSF51395">
    <property type="entry name" value="FMN-linked oxidoreductases"/>
    <property type="match status" value="1"/>
</dbReference>
<dbReference type="Pfam" id="PF01884">
    <property type="entry name" value="PcrB"/>
    <property type="match status" value="1"/>
</dbReference>
<dbReference type="InterPro" id="IPR008205">
    <property type="entry name" value="GGGP_HepGP_synthase"/>
</dbReference>
<evidence type="ECO:0000256" key="1">
    <source>
        <dbReference type="ARBA" id="ARBA00012676"/>
    </source>
</evidence>
<dbReference type="GO" id="GO:0046474">
    <property type="term" value="P:glycerophospholipid biosynthetic process"/>
    <property type="evidence" value="ECO:0007669"/>
    <property type="project" value="TreeGrafter"/>
</dbReference>
<keyword evidence="6" id="KW-0443">Lipid metabolism</keyword>
<accession>A0A645H4W3</accession>
<dbReference type="InterPro" id="IPR038597">
    <property type="entry name" value="GGGP/HepGP_synthase_sf"/>
</dbReference>
<evidence type="ECO:0000256" key="3">
    <source>
        <dbReference type="ARBA" id="ARBA00022679"/>
    </source>
</evidence>
<dbReference type="PANTHER" id="PTHR40029">
    <property type="match status" value="1"/>
</dbReference>
<dbReference type="GO" id="GO:0000287">
    <property type="term" value="F:magnesium ion binding"/>
    <property type="evidence" value="ECO:0007669"/>
    <property type="project" value="InterPro"/>
</dbReference>